<gene>
    <name evidence="7" type="ORF">HMPREF1071_00410</name>
</gene>
<keyword evidence="2" id="KW-0645">Protease</keyword>
<dbReference type="HOGENOM" id="CLU_016043_9_0_10"/>
<evidence type="ECO:0000256" key="2">
    <source>
        <dbReference type="ARBA" id="ARBA00022670"/>
    </source>
</evidence>
<sequence>MAMEYKKREKMRKNFLYIPVILGLIFSLSSCRSVAPRLDYKALARASVRLGIDIRLEDNHKLYLEAAEWIGVPYHTGGDSKRGTDCSGFTSHIYKKVYHTKLSRSTDGQKKESNKVAKRNLREGDLVFFTSNRSGKKVAHVGIYLKEGKFIHASTTRGVIVSQLNEPYYTKHWISGGRTR</sequence>
<comment type="similarity">
    <text evidence="1">Belongs to the peptidase C40 family.</text>
</comment>
<dbReference type="EMBL" id="AGXV01000004">
    <property type="protein sequence ID" value="EIY70347.1"/>
    <property type="molecule type" value="Genomic_DNA"/>
</dbReference>
<keyword evidence="5" id="KW-0788">Thiol protease</keyword>
<evidence type="ECO:0000256" key="3">
    <source>
        <dbReference type="ARBA" id="ARBA00022729"/>
    </source>
</evidence>
<name>I8Z625_9BACE</name>
<dbReference type="GO" id="GO:0008234">
    <property type="term" value="F:cysteine-type peptidase activity"/>
    <property type="evidence" value="ECO:0007669"/>
    <property type="project" value="UniProtKB-KW"/>
</dbReference>
<keyword evidence="8" id="KW-1185">Reference proteome</keyword>
<reference evidence="7 8" key="1">
    <citation type="submission" date="2012-02" db="EMBL/GenBank/DDBJ databases">
        <title>The Genome Sequence of Bacteroides salyersiae CL02T12C01.</title>
        <authorList>
            <consortium name="The Broad Institute Genome Sequencing Platform"/>
            <person name="Earl A."/>
            <person name="Ward D."/>
            <person name="Feldgarden M."/>
            <person name="Gevers D."/>
            <person name="Zitomersky N.L."/>
            <person name="Coyne M.J."/>
            <person name="Comstock L.E."/>
            <person name="Young S.K."/>
            <person name="Zeng Q."/>
            <person name="Gargeya S."/>
            <person name="Fitzgerald M."/>
            <person name="Haas B."/>
            <person name="Abouelleil A."/>
            <person name="Alvarado L."/>
            <person name="Arachchi H.M."/>
            <person name="Berlin A."/>
            <person name="Chapman S.B."/>
            <person name="Gearin G."/>
            <person name="Goldberg J."/>
            <person name="Griggs A."/>
            <person name="Gujja S."/>
            <person name="Hansen M."/>
            <person name="Heiman D."/>
            <person name="Howarth C."/>
            <person name="Larimer J."/>
            <person name="Lui A."/>
            <person name="MacDonald P.J.P."/>
            <person name="McCowen C."/>
            <person name="Montmayeur A."/>
            <person name="Murphy C."/>
            <person name="Neiman D."/>
            <person name="Pearson M."/>
            <person name="Priest M."/>
            <person name="Roberts A."/>
            <person name="Saif S."/>
            <person name="Shea T."/>
            <person name="Sisk P."/>
            <person name="Stolte C."/>
            <person name="Sykes S."/>
            <person name="Wortman J."/>
            <person name="Nusbaum C."/>
            <person name="Birren B."/>
        </authorList>
    </citation>
    <scope>NUCLEOTIDE SEQUENCE [LARGE SCALE GENOMIC DNA]</scope>
    <source>
        <strain evidence="7 8">CL02T12C01</strain>
    </source>
</reference>
<keyword evidence="3" id="KW-0732">Signal</keyword>
<dbReference type="SUPFAM" id="SSF54001">
    <property type="entry name" value="Cysteine proteinases"/>
    <property type="match status" value="1"/>
</dbReference>
<dbReference type="PROSITE" id="PS51935">
    <property type="entry name" value="NLPC_P60"/>
    <property type="match status" value="1"/>
</dbReference>
<dbReference type="AlphaFoldDB" id="I8Z625"/>
<dbReference type="Gene3D" id="3.90.1720.10">
    <property type="entry name" value="endopeptidase domain like (from Nostoc punctiforme)"/>
    <property type="match status" value="1"/>
</dbReference>
<evidence type="ECO:0000256" key="1">
    <source>
        <dbReference type="ARBA" id="ARBA00007074"/>
    </source>
</evidence>
<dbReference type="InterPro" id="IPR052062">
    <property type="entry name" value="Murein_DD/LD_carboxypeptidase"/>
</dbReference>
<evidence type="ECO:0000259" key="6">
    <source>
        <dbReference type="PROSITE" id="PS51935"/>
    </source>
</evidence>
<comment type="caution">
    <text evidence="7">The sequence shown here is derived from an EMBL/GenBank/DDBJ whole genome shotgun (WGS) entry which is preliminary data.</text>
</comment>
<dbReference type="PATRIC" id="fig|997887.3.peg.430"/>
<evidence type="ECO:0000313" key="7">
    <source>
        <dbReference type="EMBL" id="EIY70347.1"/>
    </source>
</evidence>
<dbReference type="InterPro" id="IPR038765">
    <property type="entry name" value="Papain-like_cys_pep_sf"/>
</dbReference>
<evidence type="ECO:0000313" key="8">
    <source>
        <dbReference type="Proteomes" id="UP000005150"/>
    </source>
</evidence>
<dbReference type="PANTHER" id="PTHR47360">
    <property type="entry name" value="MUREIN DD-ENDOPEPTIDASE MEPS/MUREIN LD-CARBOXYPEPTIDASE"/>
    <property type="match status" value="1"/>
</dbReference>
<dbReference type="Pfam" id="PF00877">
    <property type="entry name" value="NLPC_P60"/>
    <property type="match status" value="1"/>
</dbReference>
<feature type="domain" description="NlpC/P60" evidence="6">
    <location>
        <begin position="56"/>
        <end position="180"/>
    </location>
</feature>
<keyword evidence="4" id="KW-0378">Hydrolase</keyword>
<dbReference type="PROSITE" id="PS51257">
    <property type="entry name" value="PROKAR_LIPOPROTEIN"/>
    <property type="match status" value="1"/>
</dbReference>
<dbReference type="PANTHER" id="PTHR47360:SF1">
    <property type="entry name" value="ENDOPEPTIDASE NLPC-RELATED"/>
    <property type="match status" value="1"/>
</dbReference>
<evidence type="ECO:0000256" key="4">
    <source>
        <dbReference type="ARBA" id="ARBA00022801"/>
    </source>
</evidence>
<protein>
    <recommendedName>
        <fullName evidence="6">NlpC/P60 domain-containing protein</fullName>
    </recommendedName>
</protein>
<dbReference type="GO" id="GO:0006508">
    <property type="term" value="P:proteolysis"/>
    <property type="evidence" value="ECO:0007669"/>
    <property type="project" value="UniProtKB-KW"/>
</dbReference>
<accession>I8Z625</accession>
<proteinExistence type="inferred from homology"/>
<organism evidence="7 8">
    <name type="scientific">Bacteroides salyersiae CL02T12C01</name>
    <dbReference type="NCBI Taxonomy" id="997887"/>
    <lineage>
        <taxon>Bacteria</taxon>
        <taxon>Pseudomonadati</taxon>
        <taxon>Bacteroidota</taxon>
        <taxon>Bacteroidia</taxon>
        <taxon>Bacteroidales</taxon>
        <taxon>Bacteroidaceae</taxon>
        <taxon>Bacteroides</taxon>
    </lineage>
</organism>
<dbReference type="InterPro" id="IPR000064">
    <property type="entry name" value="NLP_P60_dom"/>
</dbReference>
<dbReference type="MEROPS" id="C40.004"/>
<dbReference type="Proteomes" id="UP000005150">
    <property type="component" value="Unassembled WGS sequence"/>
</dbReference>
<evidence type="ECO:0000256" key="5">
    <source>
        <dbReference type="ARBA" id="ARBA00022807"/>
    </source>
</evidence>